<dbReference type="AlphaFoldDB" id="A0AAQ3UT61"/>
<name>A0AAQ3UT61_PASNO</name>
<organism evidence="2 3">
    <name type="scientific">Paspalum notatum var. saurae</name>
    <dbReference type="NCBI Taxonomy" id="547442"/>
    <lineage>
        <taxon>Eukaryota</taxon>
        <taxon>Viridiplantae</taxon>
        <taxon>Streptophyta</taxon>
        <taxon>Embryophyta</taxon>
        <taxon>Tracheophyta</taxon>
        <taxon>Spermatophyta</taxon>
        <taxon>Magnoliopsida</taxon>
        <taxon>Liliopsida</taxon>
        <taxon>Poales</taxon>
        <taxon>Poaceae</taxon>
        <taxon>PACMAD clade</taxon>
        <taxon>Panicoideae</taxon>
        <taxon>Andropogonodae</taxon>
        <taxon>Paspaleae</taxon>
        <taxon>Paspalinae</taxon>
        <taxon>Paspalum</taxon>
    </lineage>
</organism>
<feature type="compositionally biased region" description="Pro residues" evidence="1">
    <location>
        <begin position="34"/>
        <end position="52"/>
    </location>
</feature>
<evidence type="ECO:0000313" key="2">
    <source>
        <dbReference type="EMBL" id="WVZ95717.1"/>
    </source>
</evidence>
<evidence type="ECO:0000256" key="1">
    <source>
        <dbReference type="SAM" id="MobiDB-lite"/>
    </source>
</evidence>
<evidence type="ECO:0000313" key="3">
    <source>
        <dbReference type="Proteomes" id="UP001341281"/>
    </source>
</evidence>
<dbReference type="Proteomes" id="UP001341281">
    <property type="component" value="Chromosome 10"/>
</dbReference>
<proteinExistence type="predicted"/>
<dbReference type="EMBL" id="CP144754">
    <property type="protein sequence ID" value="WVZ95717.1"/>
    <property type="molecule type" value="Genomic_DNA"/>
</dbReference>
<feature type="region of interest" description="Disordered" evidence="1">
    <location>
        <begin position="1"/>
        <end position="55"/>
    </location>
</feature>
<reference evidence="2 3" key="1">
    <citation type="submission" date="2024-02" db="EMBL/GenBank/DDBJ databases">
        <title>High-quality chromosome-scale genome assembly of Pensacola bahiagrass (Paspalum notatum Flugge var. saurae).</title>
        <authorList>
            <person name="Vega J.M."/>
            <person name="Podio M."/>
            <person name="Orjuela J."/>
            <person name="Siena L.A."/>
            <person name="Pessino S.C."/>
            <person name="Combes M.C."/>
            <person name="Mariac C."/>
            <person name="Albertini E."/>
            <person name="Pupilli F."/>
            <person name="Ortiz J.P.A."/>
            <person name="Leblanc O."/>
        </authorList>
    </citation>
    <scope>NUCLEOTIDE SEQUENCE [LARGE SCALE GENOMIC DNA]</scope>
    <source>
        <strain evidence="2">R1</strain>
        <tissue evidence="2">Leaf</tissue>
    </source>
</reference>
<feature type="region of interest" description="Disordered" evidence="1">
    <location>
        <begin position="100"/>
        <end position="120"/>
    </location>
</feature>
<gene>
    <name evidence="2" type="ORF">U9M48_041447</name>
</gene>
<sequence length="152" mass="16031">MRTPPLRQGRCRAAGVPASTSSPNAVANPVRLSPSPPSPPASPLFPPSPTTPLAPLAAPALDSEIKVGQDRWLVIPLKGVAIQLRGRPLRVRPGRASVYNGRRASGSLVPASSPTEKIKSKSPIPQVAKLVANSKLAQQRCAQRFLVIDEAE</sequence>
<keyword evidence="3" id="KW-1185">Reference proteome</keyword>
<protein>
    <submittedName>
        <fullName evidence="2">Uncharacterized protein</fullName>
    </submittedName>
</protein>
<accession>A0AAQ3UT61</accession>